<dbReference type="RefSeq" id="WP_269358192.1">
    <property type="nucleotide sequence ID" value="NZ_CP158256.1"/>
</dbReference>
<evidence type="ECO:0000256" key="1">
    <source>
        <dbReference type="SAM" id="Coils"/>
    </source>
</evidence>
<keyword evidence="1" id="KW-0175">Coiled coil</keyword>
<keyword evidence="2" id="KW-1133">Transmembrane helix</keyword>
<gene>
    <name evidence="3" type="ORF">ABRZ01_01380</name>
</gene>
<sequence length="148" mass="15606">MDAPQPPGPAPGHARTKLDLLYHDVLGEVASLVDRLEAVSASLDAAQQQIQAVADTQQILPQQLARHLATTLEATARPIHLQHRQAIQAMLDATGTRLDRLAQEAAQCARVTHQAARRMALIAVVVGGTAGVLGGLLAGLALGQWLIL</sequence>
<evidence type="ECO:0000313" key="3">
    <source>
        <dbReference type="EMBL" id="XDJ53194.1"/>
    </source>
</evidence>
<feature type="coiled-coil region" evidence="1">
    <location>
        <begin position="29"/>
        <end position="56"/>
    </location>
</feature>
<dbReference type="AlphaFoldDB" id="A0AB39DEL9"/>
<organism evidence="3">
    <name type="scientific">Castellaniella ginsengisoli</name>
    <dbReference type="NCBI Taxonomy" id="546114"/>
    <lineage>
        <taxon>Bacteria</taxon>
        <taxon>Pseudomonadati</taxon>
        <taxon>Pseudomonadota</taxon>
        <taxon>Betaproteobacteria</taxon>
        <taxon>Burkholderiales</taxon>
        <taxon>Alcaligenaceae</taxon>
        <taxon>Castellaniella</taxon>
    </lineage>
</organism>
<keyword evidence="2" id="KW-0472">Membrane</keyword>
<evidence type="ECO:0008006" key="4">
    <source>
        <dbReference type="Google" id="ProtNLM"/>
    </source>
</evidence>
<name>A0AB39DEL9_9BURK</name>
<proteinExistence type="predicted"/>
<evidence type="ECO:0000256" key="2">
    <source>
        <dbReference type="SAM" id="Phobius"/>
    </source>
</evidence>
<accession>A0AB39DEL9</accession>
<dbReference type="EMBL" id="CP158256">
    <property type="protein sequence ID" value="XDJ53194.1"/>
    <property type="molecule type" value="Genomic_DNA"/>
</dbReference>
<feature type="transmembrane region" description="Helical" evidence="2">
    <location>
        <begin position="120"/>
        <end position="147"/>
    </location>
</feature>
<protein>
    <recommendedName>
        <fullName evidence="4">StbC</fullName>
    </recommendedName>
</protein>
<keyword evidence="2" id="KW-0812">Transmembrane</keyword>
<reference evidence="3" key="1">
    <citation type="submission" date="2024-05" db="EMBL/GenBank/DDBJ databases">
        <authorList>
            <person name="Luo Y.-C."/>
            <person name="Nicholds J."/>
            <person name="Mortimer T."/>
            <person name="Maboni G."/>
        </authorList>
    </citation>
    <scope>NUCLEOTIDE SEQUENCE</scope>
    <source>
        <strain evidence="3">150964</strain>
    </source>
</reference>